<gene>
    <name evidence="2" type="ORF">DWW57_13505</name>
</gene>
<feature type="domain" description="AdoMet activation" evidence="1">
    <location>
        <begin position="89"/>
        <end position="204"/>
    </location>
</feature>
<sequence>MAEKEIHTRIPFCDLQIDRQEIYRAMGYREEVPEIQFREMVETMLEELAGLCRPQGLYRIYDGQVVDSGHIEVGQISFRVGKIIAPCFDKAEQFAVFVTTAGQEYDGYVKELKAKEDMVSVFMADAIGSVIAEACVTEVIKRLEKQIPLRHTYPYSPGYCGWNVKEQAALFQLLPENPCGVKLTDSCLMLPVKSVSGVIGLGDEVENKPYGCAICMNKNCYKRRVQ</sequence>
<dbReference type="InterPro" id="IPR017342">
    <property type="entry name" value="S-AdoMet-dep_Met_synth_prd"/>
</dbReference>
<reference evidence="2 3" key="1">
    <citation type="submission" date="2018-08" db="EMBL/GenBank/DDBJ databases">
        <title>A genome reference for cultivated species of the human gut microbiota.</title>
        <authorList>
            <person name="Zou Y."/>
            <person name="Xue W."/>
            <person name="Luo G."/>
        </authorList>
    </citation>
    <scope>NUCLEOTIDE SEQUENCE [LARGE SCALE GENOMIC DNA]</scope>
    <source>
        <strain evidence="2 3">AF16-14</strain>
    </source>
</reference>
<evidence type="ECO:0000313" key="2">
    <source>
        <dbReference type="EMBL" id="RGU55103.1"/>
    </source>
</evidence>
<comment type="caution">
    <text evidence="2">The sequence shown here is derived from an EMBL/GenBank/DDBJ whole genome shotgun (WGS) entry which is preliminary data.</text>
</comment>
<dbReference type="GO" id="GO:0008705">
    <property type="term" value="F:methionine synthase activity"/>
    <property type="evidence" value="ECO:0007669"/>
    <property type="project" value="InterPro"/>
</dbReference>
<dbReference type="InterPro" id="IPR037010">
    <property type="entry name" value="VitB12-dep_Met_synth_activ_sf"/>
</dbReference>
<dbReference type="SUPFAM" id="SSF56507">
    <property type="entry name" value="Methionine synthase activation domain-like"/>
    <property type="match status" value="1"/>
</dbReference>
<evidence type="ECO:0000313" key="3">
    <source>
        <dbReference type="Proteomes" id="UP000284243"/>
    </source>
</evidence>
<dbReference type="EMBL" id="QRYC01000021">
    <property type="protein sequence ID" value="RGU55103.1"/>
    <property type="molecule type" value="Genomic_DNA"/>
</dbReference>
<name>A0A412TMU1_9BACT</name>
<evidence type="ECO:0000259" key="1">
    <source>
        <dbReference type="Pfam" id="PF02965"/>
    </source>
</evidence>
<dbReference type="InterPro" id="IPR004223">
    <property type="entry name" value="VitB12-dep_Met_synth_activ_dom"/>
</dbReference>
<organism evidence="2 3">
    <name type="scientific">Odoribacter splanchnicus</name>
    <dbReference type="NCBI Taxonomy" id="28118"/>
    <lineage>
        <taxon>Bacteria</taxon>
        <taxon>Pseudomonadati</taxon>
        <taxon>Bacteroidota</taxon>
        <taxon>Bacteroidia</taxon>
        <taxon>Bacteroidales</taxon>
        <taxon>Odoribacteraceae</taxon>
        <taxon>Odoribacter</taxon>
    </lineage>
</organism>
<proteinExistence type="predicted"/>
<accession>A0A412TMU1</accession>
<dbReference type="AlphaFoldDB" id="A0A412TMU1"/>
<dbReference type="Gene3D" id="3.40.109.40">
    <property type="match status" value="1"/>
</dbReference>
<protein>
    <recommendedName>
        <fullName evidence="1">AdoMet activation domain-containing protein</fullName>
    </recommendedName>
</protein>
<dbReference type="Pfam" id="PF02965">
    <property type="entry name" value="Met_synt_B12"/>
    <property type="match status" value="1"/>
</dbReference>
<dbReference type="PIRSF" id="PIRSF037984">
    <property type="entry name" value="Met_synth_TM0269_prd"/>
    <property type="match status" value="1"/>
</dbReference>
<dbReference type="Proteomes" id="UP000284243">
    <property type="component" value="Unassembled WGS sequence"/>
</dbReference>
<dbReference type="RefSeq" id="WP_046405784.1">
    <property type="nucleotide sequence ID" value="NZ_JADMUD010000033.1"/>
</dbReference>